<feature type="signal peptide" evidence="1">
    <location>
        <begin position="1"/>
        <end position="21"/>
    </location>
</feature>
<protein>
    <recommendedName>
        <fullName evidence="4">Lipoprotein</fullName>
    </recommendedName>
</protein>
<evidence type="ECO:0000256" key="1">
    <source>
        <dbReference type="SAM" id="SignalP"/>
    </source>
</evidence>
<gene>
    <name evidence="2" type="ORF">NDO55_07260</name>
</gene>
<comment type="caution">
    <text evidence="2">The sequence shown here is derived from an EMBL/GenBank/DDBJ whole genome shotgun (WGS) entry which is preliminary data.</text>
</comment>
<proteinExistence type="predicted"/>
<keyword evidence="1" id="KW-0732">Signal</keyword>
<dbReference type="PROSITE" id="PS51257">
    <property type="entry name" value="PROKAR_LIPOPROTEIN"/>
    <property type="match status" value="1"/>
</dbReference>
<evidence type="ECO:0000313" key="3">
    <source>
        <dbReference type="Proteomes" id="UP001155128"/>
    </source>
</evidence>
<dbReference type="RefSeq" id="WP_252113825.1">
    <property type="nucleotide sequence ID" value="NZ_JAMSHT010000001.1"/>
</dbReference>
<accession>A0A9X2EHG0</accession>
<evidence type="ECO:0008006" key="4">
    <source>
        <dbReference type="Google" id="ProtNLM"/>
    </source>
</evidence>
<dbReference type="AlphaFoldDB" id="A0A9X2EHG0"/>
<name>A0A9X2EHG0_9SPHN</name>
<evidence type="ECO:0000313" key="2">
    <source>
        <dbReference type="EMBL" id="MCM8557617.1"/>
    </source>
</evidence>
<feature type="chain" id="PRO_5040869215" description="Lipoprotein" evidence="1">
    <location>
        <begin position="22"/>
        <end position="229"/>
    </location>
</feature>
<sequence>MKSIFCAPAFALALAACGGDAATDEPEAPAEEVAVIGEDLAPFGDGYPNSGDPCLRLGESEATSNYLDDSAILVGCPTEADAEALDGEIVGNVGGVRLVSVPTGDANAGMGEGGPPMVEEMPDLPDPETGYNATAMVPCGFGGAAPTSNCDAGVKRNWGDDGTTLVEVTKPDGRKRAIFFRGTTPYGADGAQADGSAGWDFEVSRDGDQVTINYGPETYIVVDAFVEGG</sequence>
<dbReference type="Proteomes" id="UP001155128">
    <property type="component" value="Unassembled WGS sequence"/>
</dbReference>
<dbReference type="EMBL" id="JAMSHT010000001">
    <property type="protein sequence ID" value="MCM8557617.1"/>
    <property type="molecule type" value="Genomic_DNA"/>
</dbReference>
<keyword evidence="3" id="KW-1185">Reference proteome</keyword>
<organism evidence="2 3">
    <name type="scientific">Sphingomicrobium sediminis</name>
    <dbReference type="NCBI Taxonomy" id="2950949"/>
    <lineage>
        <taxon>Bacteria</taxon>
        <taxon>Pseudomonadati</taxon>
        <taxon>Pseudomonadota</taxon>
        <taxon>Alphaproteobacteria</taxon>
        <taxon>Sphingomonadales</taxon>
        <taxon>Sphingomonadaceae</taxon>
        <taxon>Sphingomicrobium</taxon>
    </lineage>
</organism>
<reference evidence="2" key="1">
    <citation type="submission" date="2022-06" db="EMBL/GenBank/DDBJ databases">
        <title>Sphingomicrobium sedimins sp. nov., a marine bacterium isolated from tidal flat.</title>
        <authorList>
            <person name="Kim C.-H."/>
            <person name="Yoo Y."/>
            <person name="Kim J.-J."/>
        </authorList>
    </citation>
    <scope>NUCLEOTIDE SEQUENCE</scope>
    <source>
        <strain evidence="2">GRR-S6-50</strain>
    </source>
</reference>